<evidence type="ECO:0000313" key="2">
    <source>
        <dbReference type="Proteomes" id="UP001162905"/>
    </source>
</evidence>
<gene>
    <name evidence="1" type="ORF">L4G47_06295</name>
</gene>
<sequence>MTDISRHPLLKQAFAVVQAIENCGASPHLTDAVGQAMDLLHAIDAYVLPVREEPAAPKVQAIQGEALSFMLDPLEQAIESTARVMRDERDHMAEISMTMAGNVPTTFLYSRLGKHLDELLAAQLMRVSRYE</sequence>
<reference evidence="1" key="1">
    <citation type="submission" date="2022-01" db="EMBL/GenBank/DDBJ databases">
        <title>Pseudomonas sp. nov. isolated from Antarctic regolith.</title>
        <authorList>
            <person name="Novakova D."/>
            <person name="Sedlar K."/>
        </authorList>
    </citation>
    <scope>NUCLEOTIDE SEQUENCE</scope>
    <source>
        <strain evidence="1">P2647</strain>
    </source>
</reference>
<proteinExistence type="predicted"/>
<dbReference type="RefSeq" id="WP_237251064.1">
    <property type="nucleotide sequence ID" value="NZ_JAKJXH010000005.1"/>
</dbReference>
<evidence type="ECO:0000313" key="1">
    <source>
        <dbReference type="EMBL" id="MCF7541829.1"/>
    </source>
</evidence>
<accession>A0ABS9I395</accession>
<dbReference type="Proteomes" id="UP001162905">
    <property type="component" value="Unassembled WGS sequence"/>
</dbReference>
<keyword evidence="2" id="KW-1185">Reference proteome</keyword>
<organism evidence="1 2">
    <name type="scientific">Pseudomonas petrae</name>
    <dbReference type="NCBI Taxonomy" id="2912190"/>
    <lineage>
        <taxon>Bacteria</taxon>
        <taxon>Pseudomonadati</taxon>
        <taxon>Pseudomonadota</taxon>
        <taxon>Gammaproteobacteria</taxon>
        <taxon>Pseudomonadales</taxon>
        <taxon>Pseudomonadaceae</taxon>
        <taxon>Pseudomonas</taxon>
    </lineage>
</organism>
<dbReference type="EMBL" id="JAKJXH010000005">
    <property type="protein sequence ID" value="MCF7541829.1"/>
    <property type="molecule type" value="Genomic_DNA"/>
</dbReference>
<comment type="caution">
    <text evidence="1">The sequence shown here is derived from an EMBL/GenBank/DDBJ whole genome shotgun (WGS) entry which is preliminary data.</text>
</comment>
<name>A0ABS9I395_9PSED</name>
<protein>
    <submittedName>
        <fullName evidence="1">Uncharacterized protein</fullName>
    </submittedName>
</protein>